<accession>A0A3T0ECM2</accession>
<organism evidence="1 2">
    <name type="scientific">Glycocaulis alkaliphilus</name>
    <dbReference type="NCBI Taxonomy" id="1434191"/>
    <lineage>
        <taxon>Bacteria</taxon>
        <taxon>Pseudomonadati</taxon>
        <taxon>Pseudomonadota</taxon>
        <taxon>Alphaproteobacteria</taxon>
        <taxon>Maricaulales</taxon>
        <taxon>Maricaulaceae</taxon>
        <taxon>Glycocaulis</taxon>
    </lineage>
</organism>
<name>A0A3T0ECM2_9PROT</name>
<dbReference type="Proteomes" id="UP000286954">
    <property type="component" value="Chromosome"/>
</dbReference>
<evidence type="ECO:0000313" key="2">
    <source>
        <dbReference type="Proteomes" id="UP000286954"/>
    </source>
</evidence>
<dbReference type="RefSeq" id="WP_257791243.1">
    <property type="nucleotide sequence ID" value="NZ_BMFB01000001.1"/>
</dbReference>
<keyword evidence="2" id="KW-1185">Reference proteome</keyword>
<evidence type="ECO:0000313" key="1">
    <source>
        <dbReference type="EMBL" id="AZU05049.1"/>
    </source>
</evidence>
<dbReference type="AlphaFoldDB" id="A0A3T0ECM2"/>
<sequence length="40" mass="4557">MTLFEFLIPLIAFAVVGAGIWMLRREARGLEKHLGRFPAE</sequence>
<reference evidence="1 2" key="1">
    <citation type="submission" date="2016-12" db="EMBL/GenBank/DDBJ databases">
        <title>The genome of dimorphic prosthecate Glycocaulis alkaliphilus 6b-8t, isolated from crude oil dictates its adaptability in petroleum environments.</title>
        <authorList>
            <person name="Wu X.-L."/>
            <person name="Geng S."/>
        </authorList>
    </citation>
    <scope>NUCLEOTIDE SEQUENCE [LARGE SCALE GENOMIC DNA]</scope>
    <source>
        <strain evidence="1 2">6B-8</strain>
    </source>
</reference>
<protein>
    <submittedName>
        <fullName evidence="1">Uncharacterized protein</fullName>
    </submittedName>
</protein>
<proteinExistence type="predicted"/>
<dbReference type="KEGG" id="gak:X907_2537"/>
<dbReference type="EMBL" id="CP018911">
    <property type="protein sequence ID" value="AZU05049.1"/>
    <property type="molecule type" value="Genomic_DNA"/>
</dbReference>
<gene>
    <name evidence="1" type="ORF">X907_2537</name>
</gene>